<dbReference type="AlphaFoldDB" id="A0A9D1R4E5"/>
<dbReference type="Gene3D" id="2.40.50.100">
    <property type="match status" value="1"/>
</dbReference>
<protein>
    <submittedName>
        <fullName evidence="6">HlyD family efflux transporter periplasmic adaptor subunit</fullName>
    </submittedName>
</protein>
<dbReference type="PANTHER" id="PTHR32347:SF14">
    <property type="entry name" value="EFFLUX SYSTEM COMPONENT YKNX-RELATED"/>
    <property type="match status" value="1"/>
</dbReference>
<dbReference type="Gene3D" id="2.40.420.20">
    <property type="match status" value="1"/>
</dbReference>
<feature type="transmembrane region" description="Helical" evidence="4">
    <location>
        <begin position="12"/>
        <end position="30"/>
    </location>
</feature>
<feature type="coiled-coil region" evidence="3">
    <location>
        <begin position="162"/>
        <end position="189"/>
    </location>
</feature>
<evidence type="ECO:0000256" key="1">
    <source>
        <dbReference type="ARBA" id="ARBA00004196"/>
    </source>
</evidence>
<reference evidence="6" key="2">
    <citation type="submission" date="2021-04" db="EMBL/GenBank/DDBJ databases">
        <authorList>
            <person name="Gilroy R."/>
        </authorList>
    </citation>
    <scope>NUCLEOTIDE SEQUENCE</scope>
    <source>
        <strain evidence="6">CHK195-6426</strain>
    </source>
</reference>
<reference evidence="6" key="1">
    <citation type="journal article" date="2021" name="PeerJ">
        <title>Extensive microbial diversity within the chicken gut microbiome revealed by metagenomics and culture.</title>
        <authorList>
            <person name="Gilroy R."/>
            <person name="Ravi A."/>
            <person name="Getino M."/>
            <person name="Pursley I."/>
            <person name="Horton D.L."/>
            <person name="Alikhan N.F."/>
            <person name="Baker D."/>
            <person name="Gharbi K."/>
            <person name="Hall N."/>
            <person name="Watson M."/>
            <person name="Adriaenssens E.M."/>
            <person name="Foster-Nyarko E."/>
            <person name="Jarju S."/>
            <person name="Secka A."/>
            <person name="Antonio M."/>
            <person name="Oren A."/>
            <person name="Chaudhuri R.R."/>
            <person name="La Ragione R."/>
            <person name="Hildebrand F."/>
            <person name="Pallen M.J."/>
        </authorList>
    </citation>
    <scope>NUCLEOTIDE SEQUENCE</scope>
    <source>
        <strain evidence="6">CHK195-6426</strain>
    </source>
</reference>
<dbReference type="Gene3D" id="2.40.30.170">
    <property type="match status" value="1"/>
</dbReference>
<dbReference type="GO" id="GO:0030313">
    <property type="term" value="C:cell envelope"/>
    <property type="evidence" value="ECO:0007669"/>
    <property type="project" value="UniProtKB-SubCell"/>
</dbReference>
<feature type="domain" description="YknX-like beta-barrel" evidence="5">
    <location>
        <begin position="329"/>
        <end position="404"/>
    </location>
</feature>
<keyword evidence="4" id="KW-0472">Membrane</keyword>
<name>A0A9D1R4E5_9FIRM</name>
<evidence type="ECO:0000256" key="4">
    <source>
        <dbReference type="SAM" id="Phobius"/>
    </source>
</evidence>
<gene>
    <name evidence="6" type="ORF">H9742_04625</name>
</gene>
<comment type="subcellular location">
    <subcellularLocation>
        <location evidence="1">Cell envelope</location>
    </subcellularLocation>
</comment>
<dbReference type="InterPro" id="IPR058636">
    <property type="entry name" value="Beta-barrel_YknX"/>
</dbReference>
<evidence type="ECO:0000313" key="6">
    <source>
        <dbReference type="EMBL" id="HIW80807.1"/>
    </source>
</evidence>
<proteinExistence type="predicted"/>
<dbReference type="PANTHER" id="PTHR32347">
    <property type="entry name" value="EFFLUX SYSTEM COMPONENT YKNX-RELATED"/>
    <property type="match status" value="1"/>
</dbReference>
<sequence>MKAFITRHRKLLIAGILIAAALGVFFYAAARLRKAGQELAEAINQPETALVERRTLVNTISATGKVTGMEEKEVTVPLSGIDVESVKVGVGDYVQAGDLICMLSTEDIEQNLEDARASLNASSERSQLDISAAERSLQEVQQVRNIDAERADQDAASAWEDYQDALSSLQDAEKAYNDAKTASSEAKKAYEAYQGSASVSSGDAEGAVLLLRYNSALQTESACKTAYDSASTAADTRLDAYYQQVRAKDDSARNNETTVNTRSDSLTTARLSASTSGLTSEQQIRQYEKQLEQCTVSAPISGIITAVNVDPGDVYNGSILATIENADALQVSAQIDEYDIGKIKEGQSVVIRTNGTGEEELSGKVTWIAPKATEGGAEVTYEVLVSIETENELLKLDMTAKLNIILEESENVLTVPYASVQEDENGEYYVEAVTADGQTRRIAVTKGLESDYYTEVSGSEIEEGMEVIVPRTENTGTTLQELLENRGAMGGF</sequence>
<evidence type="ECO:0000313" key="7">
    <source>
        <dbReference type="Proteomes" id="UP000824265"/>
    </source>
</evidence>
<accession>A0A9D1R4E5</accession>
<keyword evidence="4" id="KW-0812">Transmembrane</keyword>
<evidence type="ECO:0000259" key="5">
    <source>
        <dbReference type="Pfam" id="PF25990"/>
    </source>
</evidence>
<organism evidence="6 7">
    <name type="scientific">Candidatus Acetatifactor stercoripullorum</name>
    <dbReference type="NCBI Taxonomy" id="2838414"/>
    <lineage>
        <taxon>Bacteria</taxon>
        <taxon>Bacillati</taxon>
        <taxon>Bacillota</taxon>
        <taxon>Clostridia</taxon>
        <taxon>Lachnospirales</taxon>
        <taxon>Lachnospiraceae</taxon>
        <taxon>Acetatifactor</taxon>
    </lineage>
</organism>
<evidence type="ECO:0000256" key="2">
    <source>
        <dbReference type="ARBA" id="ARBA00023054"/>
    </source>
</evidence>
<dbReference type="Pfam" id="PF25990">
    <property type="entry name" value="Beta-barrel_YknX"/>
    <property type="match status" value="1"/>
</dbReference>
<comment type="caution">
    <text evidence="6">The sequence shown here is derived from an EMBL/GenBank/DDBJ whole genome shotgun (WGS) entry which is preliminary data.</text>
</comment>
<keyword evidence="4" id="KW-1133">Transmembrane helix</keyword>
<keyword evidence="2 3" id="KW-0175">Coiled coil</keyword>
<dbReference type="Gene3D" id="1.10.287.470">
    <property type="entry name" value="Helix hairpin bin"/>
    <property type="match status" value="1"/>
</dbReference>
<evidence type="ECO:0000256" key="3">
    <source>
        <dbReference type="SAM" id="Coils"/>
    </source>
</evidence>
<dbReference type="EMBL" id="DXGH01000027">
    <property type="protein sequence ID" value="HIW80807.1"/>
    <property type="molecule type" value="Genomic_DNA"/>
</dbReference>
<dbReference type="InterPro" id="IPR050465">
    <property type="entry name" value="UPF0194_transport"/>
</dbReference>
<dbReference type="SUPFAM" id="SSF111369">
    <property type="entry name" value="HlyD-like secretion proteins"/>
    <property type="match status" value="1"/>
</dbReference>
<dbReference type="Proteomes" id="UP000824265">
    <property type="component" value="Unassembled WGS sequence"/>
</dbReference>